<gene>
    <name evidence="5" type="ORF">GCM10010345_43140</name>
</gene>
<protein>
    <submittedName>
        <fullName evidence="5">Methylaspartate mutase</fullName>
    </submittedName>
</protein>
<evidence type="ECO:0000256" key="4">
    <source>
        <dbReference type="SAM" id="MobiDB-lite"/>
    </source>
</evidence>
<dbReference type="PIRSF" id="PIRSF001495">
    <property type="entry name" value="Met_asp_mut_epsi"/>
    <property type="match status" value="1"/>
</dbReference>
<dbReference type="Gene3D" id="3.20.20.240">
    <property type="entry name" value="Methylmalonyl-CoA mutase"/>
    <property type="match status" value="1"/>
</dbReference>
<dbReference type="SUPFAM" id="SSF51703">
    <property type="entry name" value="Cobalamin (vitamin B12)-dependent enzymes"/>
    <property type="match status" value="1"/>
</dbReference>
<dbReference type="InterPro" id="IPR006396">
    <property type="entry name" value="Glu_mut_E"/>
</dbReference>
<dbReference type="RefSeq" id="WP_189888412.1">
    <property type="nucleotide sequence ID" value="NZ_BMVN01000014.1"/>
</dbReference>
<accession>A0ABQ3CNV4</accession>
<sequence length="449" mass="48074">MSTPNDMSPFGCDFGEFVRRAHAQGRLVVQPRMGFGDPALMREGLTAVARLPAATAGTITLDSYTRVGDYRSIEAALANGERLNGYPIVSLHPEVTLGVTLGLAGADFQIQVRHGSPDPLDIVRAMSRVELYATEGGPLSYCLPYGRLPVRRAVDNWRRCCEELAALRRPGAEPHLETFGGCLLGQLCPPSLLVAVSVLEALFFRQHGLRSVSLSYAQQTNHQQDLQALAALRTLARRHLSDVDWHVVLYTYMGLFPATRSGAMRLAEQSVRLAAQGGVERLIVKTAAEAHRIPTIADNTQALRAAADWFDEAGRFADGPGPMGGGDHSDGGGEGGGDGSDNEVLHEACALIEAVLELSDDVGHALVEAMRGGLLDVPYCLHPDNAGNSRSFIDARGRLAWSRAGAMPVRPQPDHDSPMSSTQLLAALSYVADRSVAASPYSTASCREG</sequence>
<feature type="region of interest" description="Disordered" evidence="4">
    <location>
        <begin position="316"/>
        <end position="342"/>
    </location>
</feature>
<name>A0ABQ3CNV4_9ACTN</name>
<evidence type="ECO:0000256" key="3">
    <source>
        <dbReference type="ARBA" id="ARBA00023285"/>
    </source>
</evidence>
<proteinExistence type="predicted"/>
<evidence type="ECO:0000313" key="6">
    <source>
        <dbReference type="Proteomes" id="UP000653644"/>
    </source>
</evidence>
<evidence type="ECO:0000256" key="2">
    <source>
        <dbReference type="ARBA" id="ARBA00023235"/>
    </source>
</evidence>
<keyword evidence="3" id="KW-0170">Cobalt</keyword>
<evidence type="ECO:0000313" key="5">
    <source>
        <dbReference type="EMBL" id="GHA33975.1"/>
    </source>
</evidence>
<dbReference type="Proteomes" id="UP000653644">
    <property type="component" value="Unassembled WGS sequence"/>
</dbReference>
<organism evidence="5 6">
    <name type="scientific">Streptomyces canarius</name>
    <dbReference type="NCBI Taxonomy" id="285453"/>
    <lineage>
        <taxon>Bacteria</taxon>
        <taxon>Bacillati</taxon>
        <taxon>Actinomycetota</taxon>
        <taxon>Actinomycetes</taxon>
        <taxon>Kitasatosporales</taxon>
        <taxon>Streptomycetaceae</taxon>
        <taxon>Streptomyces</taxon>
    </lineage>
</organism>
<reference evidence="6" key="1">
    <citation type="journal article" date="2019" name="Int. J. Syst. Evol. Microbiol.">
        <title>The Global Catalogue of Microorganisms (GCM) 10K type strain sequencing project: providing services to taxonomists for standard genome sequencing and annotation.</title>
        <authorList>
            <consortium name="The Broad Institute Genomics Platform"/>
            <consortium name="The Broad Institute Genome Sequencing Center for Infectious Disease"/>
            <person name="Wu L."/>
            <person name="Ma J."/>
        </authorList>
    </citation>
    <scope>NUCLEOTIDE SEQUENCE [LARGE SCALE GENOMIC DNA]</scope>
    <source>
        <strain evidence="6">JCM 4733</strain>
    </source>
</reference>
<keyword evidence="1" id="KW-0846">Cobalamin</keyword>
<keyword evidence="2" id="KW-0413">Isomerase</keyword>
<comment type="caution">
    <text evidence="5">The sequence shown here is derived from an EMBL/GenBank/DDBJ whole genome shotgun (WGS) entry which is preliminary data.</text>
</comment>
<feature type="compositionally biased region" description="Gly residues" evidence="4">
    <location>
        <begin position="321"/>
        <end position="339"/>
    </location>
</feature>
<dbReference type="EMBL" id="BMVN01000014">
    <property type="protein sequence ID" value="GHA33975.1"/>
    <property type="molecule type" value="Genomic_DNA"/>
</dbReference>
<evidence type="ECO:0000256" key="1">
    <source>
        <dbReference type="ARBA" id="ARBA00022628"/>
    </source>
</evidence>
<dbReference type="InterPro" id="IPR016176">
    <property type="entry name" value="Cbl-dep_enz_cat"/>
</dbReference>
<keyword evidence="6" id="KW-1185">Reference proteome</keyword>
<dbReference type="Pfam" id="PF06368">
    <property type="entry name" value="Met_asp_mut_E"/>
    <property type="match status" value="2"/>
</dbReference>